<accession>A0AAV2H775</accession>
<dbReference type="GO" id="GO:0008270">
    <property type="term" value="F:zinc ion binding"/>
    <property type="evidence" value="ECO:0007669"/>
    <property type="project" value="UniProtKB-KW"/>
</dbReference>
<dbReference type="Proteomes" id="UP001497497">
    <property type="component" value="Unassembled WGS sequence"/>
</dbReference>
<comment type="subcellular location">
    <subcellularLocation>
        <location evidence="1">Nucleus</location>
    </subcellularLocation>
</comment>
<dbReference type="GO" id="GO:0030182">
    <property type="term" value="P:neuron differentiation"/>
    <property type="evidence" value="ECO:0007669"/>
    <property type="project" value="TreeGrafter"/>
</dbReference>
<dbReference type="GO" id="GO:0000978">
    <property type="term" value="F:RNA polymerase II cis-regulatory region sequence-specific DNA binding"/>
    <property type="evidence" value="ECO:0007669"/>
    <property type="project" value="TreeGrafter"/>
</dbReference>
<keyword evidence="6" id="KW-0805">Transcription regulation</keyword>
<dbReference type="PANTHER" id="PTHR15065">
    <property type="entry name" value="INSULINOMA-ASSOCIATED 1"/>
    <property type="match status" value="1"/>
</dbReference>
<evidence type="ECO:0000313" key="11">
    <source>
        <dbReference type="EMBL" id="CAL1529455.1"/>
    </source>
</evidence>
<proteinExistence type="predicted"/>
<dbReference type="GO" id="GO:0017053">
    <property type="term" value="C:transcription repressor complex"/>
    <property type="evidence" value="ECO:0007669"/>
    <property type="project" value="TreeGrafter"/>
</dbReference>
<dbReference type="EMBL" id="CAXITT010000049">
    <property type="protein sequence ID" value="CAL1529455.1"/>
    <property type="molecule type" value="Genomic_DNA"/>
</dbReference>
<dbReference type="GO" id="GO:0005634">
    <property type="term" value="C:nucleus"/>
    <property type="evidence" value="ECO:0007669"/>
    <property type="project" value="UniProtKB-SubCell"/>
</dbReference>
<evidence type="ECO:0000256" key="5">
    <source>
        <dbReference type="ARBA" id="ARBA00022833"/>
    </source>
</evidence>
<keyword evidence="2" id="KW-0479">Metal-binding</keyword>
<evidence type="ECO:0000256" key="9">
    <source>
        <dbReference type="PROSITE-ProRule" id="PRU00042"/>
    </source>
</evidence>
<reference evidence="11 12" key="1">
    <citation type="submission" date="2024-04" db="EMBL/GenBank/DDBJ databases">
        <authorList>
            <consortium name="Genoscope - CEA"/>
            <person name="William W."/>
        </authorList>
    </citation>
    <scope>NUCLEOTIDE SEQUENCE [LARGE SCALE GENOMIC DNA]</scope>
</reference>
<dbReference type="SUPFAM" id="SSF57667">
    <property type="entry name" value="beta-beta-alpha zinc fingers"/>
    <property type="match status" value="1"/>
</dbReference>
<dbReference type="GO" id="GO:0001227">
    <property type="term" value="F:DNA-binding transcription repressor activity, RNA polymerase II-specific"/>
    <property type="evidence" value="ECO:0007669"/>
    <property type="project" value="TreeGrafter"/>
</dbReference>
<evidence type="ECO:0000256" key="4">
    <source>
        <dbReference type="ARBA" id="ARBA00022771"/>
    </source>
</evidence>
<evidence type="ECO:0000256" key="7">
    <source>
        <dbReference type="ARBA" id="ARBA00023163"/>
    </source>
</evidence>
<evidence type="ECO:0000259" key="10">
    <source>
        <dbReference type="PROSITE" id="PS50157"/>
    </source>
</evidence>
<dbReference type="InterPro" id="IPR036236">
    <property type="entry name" value="Znf_C2H2_sf"/>
</dbReference>
<protein>
    <recommendedName>
        <fullName evidence="10">C2H2-type domain-containing protein</fullName>
    </recommendedName>
</protein>
<evidence type="ECO:0000313" key="12">
    <source>
        <dbReference type="Proteomes" id="UP001497497"/>
    </source>
</evidence>
<dbReference type="PROSITE" id="PS50157">
    <property type="entry name" value="ZINC_FINGER_C2H2_2"/>
    <property type="match status" value="1"/>
</dbReference>
<dbReference type="InterPro" id="IPR042972">
    <property type="entry name" value="INSM1/2"/>
</dbReference>
<dbReference type="GO" id="GO:0010564">
    <property type="term" value="P:regulation of cell cycle process"/>
    <property type="evidence" value="ECO:0007669"/>
    <property type="project" value="TreeGrafter"/>
</dbReference>
<keyword evidence="3" id="KW-0677">Repeat</keyword>
<evidence type="ECO:0000256" key="3">
    <source>
        <dbReference type="ARBA" id="ARBA00022737"/>
    </source>
</evidence>
<organism evidence="11 12">
    <name type="scientific">Lymnaea stagnalis</name>
    <name type="common">Great pond snail</name>
    <name type="synonym">Helix stagnalis</name>
    <dbReference type="NCBI Taxonomy" id="6523"/>
    <lineage>
        <taxon>Eukaryota</taxon>
        <taxon>Metazoa</taxon>
        <taxon>Spiralia</taxon>
        <taxon>Lophotrochozoa</taxon>
        <taxon>Mollusca</taxon>
        <taxon>Gastropoda</taxon>
        <taxon>Heterobranchia</taxon>
        <taxon>Euthyneura</taxon>
        <taxon>Panpulmonata</taxon>
        <taxon>Hygrophila</taxon>
        <taxon>Lymnaeoidea</taxon>
        <taxon>Lymnaeidae</taxon>
        <taxon>Lymnaea</taxon>
    </lineage>
</organism>
<keyword evidence="4 9" id="KW-0863">Zinc-finger</keyword>
<keyword evidence="8" id="KW-0539">Nucleus</keyword>
<dbReference type="InterPro" id="IPR013087">
    <property type="entry name" value="Znf_C2H2_type"/>
</dbReference>
<keyword evidence="5" id="KW-0862">Zinc</keyword>
<evidence type="ECO:0000256" key="1">
    <source>
        <dbReference type="ARBA" id="ARBA00004123"/>
    </source>
</evidence>
<dbReference type="PROSITE" id="PS00028">
    <property type="entry name" value="ZINC_FINGER_C2H2_1"/>
    <property type="match status" value="1"/>
</dbReference>
<dbReference type="Gene3D" id="3.30.160.60">
    <property type="entry name" value="Classic Zinc Finger"/>
    <property type="match status" value="1"/>
</dbReference>
<feature type="domain" description="C2H2-type" evidence="10">
    <location>
        <begin position="22"/>
        <end position="50"/>
    </location>
</feature>
<gene>
    <name evidence="11" type="ORF">GSLYS_00003610001</name>
</gene>
<keyword evidence="12" id="KW-1185">Reference proteome</keyword>
<evidence type="ECO:0000256" key="2">
    <source>
        <dbReference type="ARBA" id="ARBA00022723"/>
    </source>
</evidence>
<name>A0AAV2H775_LYMST</name>
<comment type="caution">
    <text evidence="11">The sequence shown here is derived from an EMBL/GenBank/DDBJ whole genome shotgun (WGS) entry which is preliminary data.</text>
</comment>
<sequence length="63" mass="7211">MTFSSKCALDKHVRSTHVTETFSCKYCTSMFHSSPGLTRHINKCHPTENRQVILLQLPASRTF</sequence>
<evidence type="ECO:0000256" key="6">
    <source>
        <dbReference type="ARBA" id="ARBA00023015"/>
    </source>
</evidence>
<dbReference type="PANTHER" id="PTHR15065:SF4">
    <property type="entry name" value="LD18634P"/>
    <property type="match status" value="1"/>
</dbReference>
<dbReference type="AlphaFoldDB" id="A0AAV2H775"/>
<keyword evidence="7" id="KW-0804">Transcription</keyword>
<evidence type="ECO:0000256" key="8">
    <source>
        <dbReference type="ARBA" id="ARBA00023242"/>
    </source>
</evidence>